<organism evidence="2 3">
    <name type="scientific">Clostridium thermobutyricum</name>
    <dbReference type="NCBI Taxonomy" id="29372"/>
    <lineage>
        <taxon>Bacteria</taxon>
        <taxon>Bacillati</taxon>
        <taxon>Bacillota</taxon>
        <taxon>Clostridia</taxon>
        <taxon>Eubacteriales</taxon>
        <taxon>Clostridiaceae</taxon>
        <taxon>Clostridium</taxon>
    </lineage>
</organism>
<keyword evidence="3" id="KW-1185">Reference proteome</keyword>
<sequence>MKNISSYLNFIIALIWMVISFINGLNHNILIMMICIMLAGTFISLGYYCGKKKKLK</sequence>
<protein>
    <submittedName>
        <fullName evidence="2">Uncharacterized protein</fullName>
    </submittedName>
</protein>
<reference evidence="2 3" key="1">
    <citation type="submission" date="2013-01" db="EMBL/GenBank/DDBJ databases">
        <title>The Genome Sequence of Clostridium colicanis 209318.</title>
        <authorList>
            <consortium name="The Broad Institute Genome Sequencing Platform"/>
            <person name="Earl A."/>
            <person name="Ward D."/>
            <person name="Feldgarden M."/>
            <person name="Gevers D."/>
            <person name="Courvalin P."/>
            <person name="Lambert T."/>
            <person name="Walker B."/>
            <person name="Young S.K."/>
            <person name="Zeng Q."/>
            <person name="Gargeya S."/>
            <person name="Fitzgerald M."/>
            <person name="Haas B."/>
            <person name="Abouelleil A."/>
            <person name="Alvarado L."/>
            <person name="Arachchi H.M."/>
            <person name="Berlin A.M."/>
            <person name="Chapman S.B."/>
            <person name="Dewar J."/>
            <person name="Goldberg J."/>
            <person name="Griggs A."/>
            <person name="Gujja S."/>
            <person name="Hansen M."/>
            <person name="Howarth C."/>
            <person name="Imamovic A."/>
            <person name="Larimer J."/>
            <person name="McCowan C."/>
            <person name="Murphy C."/>
            <person name="Neiman D."/>
            <person name="Pearson M."/>
            <person name="Priest M."/>
            <person name="Roberts A."/>
            <person name="Saif S."/>
            <person name="Shea T."/>
            <person name="Sisk P."/>
            <person name="Sykes S."/>
            <person name="Wortman J."/>
            <person name="Nusbaum C."/>
            <person name="Birren B."/>
        </authorList>
    </citation>
    <scope>NUCLEOTIDE SEQUENCE [LARGE SCALE GENOMIC DNA]</scope>
    <source>
        <strain evidence="2 3">209318</strain>
    </source>
</reference>
<dbReference type="PATRIC" id="fig|999411.4.peg.2082"/>
<dbReference type="AlphaFoldDB" id="N9WD37"/>
<dbReference type="EMBL" id="AGYT01000010">
    <property type="protein sequence ID" value="ENZ00951.1"/>
    <property type="molecule type" value="Genomic_DNA"/>
</dbReference>
<accession>N9WD37</accession>
<keyword evidence="1" id="KW-0812">Transmembrane</keyword>
<feature type="transmembrane region" description="Helical" evidence="1">
    <location>
        <begin position="7"/>
        <end position="23"/>
    </location>
</feature>
<keyword evidence="1" id="KW-0472">Membrane</keyword>
<name>N9WD37_9CLOT</name>
<comment type="caution">
    <text evidence="2">The sequence shown here is derived from an EMBL/GenBank/DDBJ whole genome shotgun (WGS) entry which is preliminary data.</text>
</comment>
<feature type="transmembrane region" description="Helical" evidence="1">
    <location>
        <begin position="29"/>
        <end position="50"/>
    </location>
</feature>
<dbReference type="Proteomes" id="UP000013097">
    <property type="component" value="Unassembled WGS sequence"/>
</dbReference>
<evidence type="ECO:0000313" key="3">
    <source>
        <dbReference type="Proteomes" id="UP000013097"/>
    </source>
</evidence>
<dbReference type="HOGENOM" id="CLU_3006075_0_0_9"/>
<keyword evidence="1" id="KW-1133">Transmembrane helix</keyword>
<evidence type="ECO:0000256" key="1">
    <source>
        <dbReference type="SAM" id="Phobius"/>
    </source>
</evidence>
<proteinExistence type="predicted"/>
<gene>
    <name evidence="2" type="ORF">HMPREF1092_02115</name>
</gene>
<evidence type="ECO:0000313" key="2">
    <source>
        <dbReference type="EMBL" id="ENZ00951.1"/>
    </source>
</evidence>